<dbReference type="GO" id="GO:0008270">
    <property type="term" value="F:zinc ion binding"/>
    <property type="evidence" value="ECO:0007669"/>
    <property type="project" value="UniProtKB-KW"/>
</dbReference>
<sequence>MPYPLLLELINTLPSLPVPSSSPPIPFRPLHPPIALRSPHRGGRSFVSLHPHTRARFPRRGATHHRFRSADPARSLSPPPRRSDRVLPELREIIIGVMAFRNMVCTPQVIDLTSERGQARGGNGSEISEQGAQHAVRVVGNATNIGLSDMRSYNDVSINHHHQPVHNPPPNLGVDSGFVFASTMYNPCMSSTSMNRYASHAQNFGSGNQPLALNQVPAALDENSRNGSVFESARGHIKRKSAAVAGSYHLVNGFASSSSSSHAPQNPMLRPWDPSFESNVSSNVSPFNPPEYHGHSSWPSLEGSSITGTNGFNSMAVHPEPAHHGNHTFPTTHIGHSWMSQAANGIADGVPHWEYVNATSAQGRFAHSGATEMANGGFHEYQNGPSAVCRGPVPYFHQHVIHGMQAHNLHDHTQMQVPYQQCHNNSVLHGGVNYSGNRLHLGPRIPVLFSSSERTFGSPLHPFLANPVNHRNIRILPPEHHATIMDFSRLYEVSNSVDEHRDMRLDIDSMTYEELLALEEQIGDVNTGLTKSHIGDKLRTSLYVPGTSSMSDQPSKSSLENDACIICQEEYQVKDCIGTLDCGHRYHAECVKQWLMVKNLCPICKTTALSADRRQGH</sequence>
<evidence type="ECO:0000256" key="4">
    <source>
        <dbReference type="ARBA" id="ARBA00022723"/>
    </source>
</evidence>
<name>A0AAQ3WQ22_PASNO</name>
<dbReference type="InterPro" id="IPR045191">
    <property type="entry name" value="MBR1/2-like"/>
</dbReference>
<dbReference type="Gene3D" id="3.30.40.10">
    <property type="entry name" value="Zinc/RING finger domain, C3HC4 (zinc finger)"/>
    <property type="match status" value="1"/>
</dbReference>
<dbReference type="PANTHER" id="PTHR22937:SF67">
    <property type="entry name" value="E3 UBIQUITIN-PROTEIN LIGASE ZFP1-RELATED"/>
    <property type="match status" value="1"/>
</dbReference>
<dbReference type="EC" id="2.3.2.27" evidence="2"/>
<keyword evidence="3" id="KW-0808">Transferase</keyword>
<evidence type="ECO:0000256" key="5">
    <source>
        <dbReference type="ARBA" id="ARBA00022771"/>
    </source>
</evidence>
<feature type="domain" description="RING-type" evidence="10">
    <location>
        <begin position="564"/>
        <end position="605"/>
    </location>
</feature>
<dbReference type="EMBL" id="CP144748">
    <property type="protein sequence ID" value="WVZ69340.1"/>
    <property type="molecule type" value="Genomic_DNA"/>
</dbReference>
<keyword evidence="7" id="KW-0862">Zinc</keyword>
<evidence type="ECO:0000259" key="10">
    <source>
        <dbReference type="PROSITE" id="PS50089"/>
    </source>
</evidence>
<feature type="region of interest" description="Disordered" evidence="9">
    <location>
        <begin position="57"/>
        <end position="83"/>
    </location>
</feature>
<dbReference type="Proteomes" id="UP001341281">
    <property type="component" value="Chromosome 04"/>
</dbReference>
<comment type="catalytic activity">
    <reaction evidence="1">
        <text>S-ubiquitinyl-[E2 ubiquitin-conjugating enzyme]-L-cysteine + [acceptor protein]-L-lysine = [E2 ubiquitin-conjugating enzyme]-L-cysteine + N(6)-ubiquitinyl-[acceptor protein]-L-lysine.</text>
        <dbReference type="EC" id="2.3.2.27"/>
    </reaction>
</comment>
<evidence type="ECO:0000256" key="1">
    <source>
        <dbReference type="ARBA" id="ARBA00000900"/>
    </source>
</evidence>
<evidence type="ECO:0000256" key="2">
    <source>
        <dbReference type="ARBA" id="ARBA00012483"/>
    </source>
</evidence>
<protein>
    <recommendedName>
        <fullName evidence="2">RING-type E3 ubiquitin transferase</fullName>
        <ecNumber evidence="2">2.3.2.27</ecNumber>
    </recommendedName>
</protein>
<evidence type="ECO:0000256" key="9">
    <source>
        <dbReference type="SAM" id="MobiDB-lite"/>
    </source>
</evidence>
<keyword evidence="5 8" id="KW-0863">Zinc-finger</keyword>
<reference evidence="11 12" key="1">
    <citation type="submission" date="2024-02" db="EMBL/GenBank/DDBJ databases">
        <title>High-quality chromosome-scale genome assembly of Pensacola bahiagrass (Paspalum notatum Flugge var. saurae).</title>
        <authorList>
            <person name="Vega J.M."/>
            <person name="Podio M."/>
            <person name="Orjuela J."/>
            <person name="Siena L.A."/>
            <person name="Pessino S.C."/>
            <person name="Combes M.C."/>
            <person name="Mariac C."/>
            <person name="Albertini E."/>
            <person name="Pupilli F."/>
            <person name="Ortiz J.P.A."/>
            <person name="Leblanc O."/>
        </authorList>
    </citation>
    <scope>NUCLEOTIDE SEQUENCE [LARGE SCALE GENOMIC DNA]</scope>
    <source>
        <strain evidence="11">R1</strain>
        <tissue evidence="11">Leaf</tissue>
    </source>
</reference>
<evidence type="ECO:0000256" key="8">
    <source>
        <dbReference type="PROSITE-ProRule" id="PRU00175"/>
    </source>
</evidence>
<organism evidence="11 12">
    <name type="scientific">Paspalum notatum var. saurae</name>
    <dbReference type="NCBI Taxonomy" id="547442"/>
    <lineage>
        <taxon>Eukaryota</taxon>
        <taxon>Viridiplantae</taxon>
        <taxon>Streptophyta</taxon>
        <taxon>Embryophyta</taxon>
        <taxon>Tracheophyta</taxon>
        <taxon>Spermatophyta</taxon>
        <taxon>Magnoliopsida</taxon>
        <taxon>Liliopsida</taxon>
        <taxon>Poales</taxon>
        <taxon>Poaceae</taxon>
        <taxon>PACMAD clade</taxon>
        <taxon>Panicoideae</taxon>
        <taxon>Andropogonodae</taxon>
        <taxon>Paspaleae</taxon>
        <taxon>Paspalinae</taxon>
        <taxon>Paspalum</taxon>
    </lineage>
</organism>
<keyword evidence="12" id="KW-1185">Reference proteome</keyword>
<dbReference type="SUPFAM" id="SSF57850">
    <property type="entry name" value="RING/U-box"/>
    <property type="match status" value="1"/>
</dbReference>
<evidence type="ECO:0000313" key="12">
    <source>
        <dbReference type="Proteomes" id="UP001341281"/>
    </source>
</evidence>
<evidence type="ECO:0000256" key="3">
    <source>
        <dbReference type="ARBA" id="ARBA00022679"/>
    </source>
</evidence>
<evidence type="ECO:0000313" key="11">
    <source>
        <dbReference type="EMBL" id="WVZ69340.1"/>
    </source>
</evidence>
<dbReference type="InterPro" id="IPR013083">
    <property type="entry name" value="Znf_RING/FYVE/PHD"/>
</dbReference>
<dbReference type="FunFam" id="3.30.40.10:FF:000467">
    <property type="entry name" value="C-terminal zinc-finger"/>
    <property type="match status" value="1"/>
</dbReference>
<dbReference type="AlphaFoldDB" id="A0AAQ3WQ22"/>
<accession>A0AAQ3WQ22</accession>
<gene>
    <name evidence="11" type="ORF">U9M48_018140</name>
</gene>
<dbReference type="GO" id="GO:0061630">
    <property type="term" value="F:ubiquitin protein ligase activity"/>
    <property type="evidence" value="ECO:0007669"/>
    <property type="project" value="UniProtKB-EC"/>
</dbReference>
<keyword evidence="4" id="KW-0479">Metal-binding</keyword>
<dbReference type="PANTHER" id="PTHR22937">
    <property type="entry name" value="E3 UBIQUITIN-PROTEIN LIGASE RNF165"/>
    <property type="match status" value="1"/>
</dbReference>
<proteinExistence type="predicted"/>
<evidence type="ECO:0000256" key="6">
    <source>
        <dbReference type="ARBA" id="ARBA00022786"/>
    </source>
</evidence>
<feature type="compositionally biased region" description="Basic residues" evidence="9">
    <location>
        <begin position="57"/>
        <end position="67"/>
    </location>
</feature>
<dbReference type="PROSITE" id="PS50089">
    <property type="entry name" value="ZF_RING_2"/>
    <property type="match status" value="1"/>
</dbReference>
<evidence type="ECO:0000256" key="7">
    <source>
        <dbReference type="ARBA" id="ARBA00022833"/>
    </source>
</evidence>
<dbReference type="SMART" id="SM00184">
    <property type="entry name" value="RING"/>
    <property type="match status" value="1"/>
</dbReference>
<dbReference type="Pfam" id="PF13639">
    <property type="entry name" value="zf-RING_2"/>
    <property type="match status" value="1"/>
</dbReference>
<dbReference type="InterPro" id="IPR001841">
    <property type="entry name" value="Znf_RING"/>
</dbReference>
<keyword evidence="6" id="KW-0833">Ubl conjugation pathway</keyword>